<feature type="domain" description="PE" evidence="2">
    <location>
        <begin position="2"/>
        <end position="59"/>
    </location>
</feature>
<evidence type="ECO:0000313" key="4">
    <source>
        <dbReference type="Proteomes" id="UP000465360"/>
    </source>
</evidence>
<evidence type="ECO:0000256" key="1">
    <source>
        <dbReference type="SAM" id="Phobius"/>
    </source>
</evidence>
<feature type="transmembrane region" description="Helical" evidence="1">
    <location>
        <begin position="90"/>
        <end position="115"/>
    </location>
</feature>
<comment type="caution">
    <text evidence="3">The sequence shown here is derived from an EMBL/GenBank/DDBJ whole genome shotgun (WGS) entry which is preliminary data.</text>
</comment>
<keyword evidence="4" id="KW-1185">Reference proteome</keyword>
<keyword evidence="1" id="KW-0812">Transmembrane</keyword>
<keyword evidence="1" id="KW-1133">Transmembrane helix</keyword>
<sequence length="123" mass="12280">MTNIASAGADEVSAAIAAAFASHGQSFQQVTDQAIAFHDHFVQTLTGSANSYASAEAANASVLSGAAAALPAAAAPAEDNGWVTLIQLGALVLSPFIVVALLGTLSTMLATYWAVQFLGTALG</sequence>
<dbReference type="SUPFAM" id="SSF140459">
    <property type="entry name" value="PE/PPE dimer-like"/>
    <property type="match status" value="1"/>
</dbReference>
<protein>
    <recommendedName>
        <fullName evidence="2">PE domain-containing protein</fullName>
    </recommendedName>
</protein>
<organism evidence="3 4">
    <name type="scientific">Mycobacterium bourgelatii</name>
    <dbReference type="NCBI Taxonomy" id="1273442"/>
    <lineage>
        <taxon>Bacteria</taxon>
        <taxon>Bacillati</taxon>
        <taxon>Actinomycetota</taxon>
        <taxon>Actinomycetes</taxon>
        <taxon>Mycobacteriales</taxon>
        <taxon>Mycobacteriaceae</taxon>
        <taxon>Mycobacterium</taxon>
    </lineage>
</organism>
<dbReference type="InterPro" id="IPR000084">
    <property type="entry name" value="PE-PGRS_N"/>
</dbReference>
<evidence type="ECO:0000259" key="2">
    <source>
        <dbReference type="Pfam" id="PF00934"/>
    </source>
</evidence>
<dbReference type="Gene3D" id="1.10.287.850">
    <property type="entry name" value="HP0062-like domain"/>
    <property type="match status" value="1"/>
</dbReference>
<dbReference type="InterPro" id="IPR038332">
    <property type="entry name" value="PPE_sf"/>
</dbReference>
<reference evidence="3 4" key="1">
    <citation type="journal article" date="2019" name="Emerg. Microbes Infect.">
        <title>Comprehensive subspecies identification of 175 nontuberculous mycobacteria species based on 7547 genomic profiles.</title>
        <authorList>
            <person name="Matsumoto Y."/>
            <person name="Kinjo T."/>
            <person name="Motooka D."/>
            <person name="Nabeya D."/>
            <person name="Jung N."/>
            <person name="Uechi K."/>
            <person name="Horii T."/>
            <person name="Iida T."/>
            <person name="Fujita J."/>
            <person name="Nakamura S."/>
        </authorList>
    </citation>
    <scope>NUCLEOTIDE SEQUENCE [LARGE SCALE GENOMIC DNA]</scope>
    <source>
        <strain evidence="3 4">JCM 30725</strain>
    </source>
</reference>
<dbReference type="Proteomes" id="UP000465360">
    <property type="component" value="Unassembled WGS sequence"/>
</dbReference>
<proteinExistence type="predicted"/>
<name>A0A7I9YKK9_MYCBU</name>
<dbReference type="AlphaFoldDB" id="A0A7I9YKK9"/>
<gene>
    <name evidence="3" type="ORF">MBOU_12680</name>
</gene>
<accession>A0A7I9YKK9</accession>
<dbReference type="EMBL" id="BLKZ01000001">
    <property type="protein sequence ID" value="GFG89226.1"/>
    <property type="molecule type" value="Genomic_DNA"/>
</dbReference>
<evidence type="ECO:0000313" key="3">
    <source>
        <dbReference type="EMBL" id="GFG89226.1"/>
    </source>
</evidence>
<keyword evidence="1" id="KW-0472">Membrane</keyword>
<dbReference type="Pfam" id="PF00934">
    <property type="entry name" value="PE"/>
    <property type="match status" value="1"/>
</dbReference>